<evidence type="ECO:0000313" key="1">
    <source>
        <dbReference type="EMBL" id="KZX11183.1"/>
    </source>
</evidence>
<accession>A0A165ZUM0</accession>
<dbReference type="PATRIC" id="fig|49547.3.peg.1556"/>
<dbReference type="RefSeq" id="WP_067092075.1">
    <property type="nucleotide sequence ID" value="NZ_LWMV01000191.1"/>
</dbReference>
<comment type="caution">
    <text evidence="1">The sequence shown here is derived from an EMBL/GenBank/DDBJ whole genome shotgun (WGS) entry which is preliminary data.</text>
</comment>
<reference evidence="1 2" key="1">
    <citation type="submission" date="2016-04" db="EMBL/GenBank/DDBJ databases">
        <title>Genome sequence of Methanobrevibacter curvatus DSM 11111.</title>
        <authorList>
            <person name="Poehlein A."/>
            <person name="Seedorf H."/>
            <person name="Daniel R."/>
        </authorList>
    </citation>
    <scope>NUCLEOTIDE SEQUENCE [LARGE SCALE GENOMIC DNA]</scope>
    <source>
        <strain evidence="1 2">DSM 11111</strain>
    </source>
</reference>
<sequence>MSLKNKNTGRKFQRGHEIIINWPNDKDVYADNGEIADIKRPCVRCGEMPSPEGYDNCIGYVECAQYVCCGHGKEAGVIMLKNGRNLILIDDEKDKRVKKIHVEYDE</sequence>
<dbReference type="EMBL" id="LWMV01000191">
    <property type="protein sequence ID" value="KZX11183.1"/>
    <property type="molecule type" value="Genomic_DNA"/>
</dbReference>
<keyword evidence="2" id="KW-1185">Reference proteome</keyword>
<dbReference type="OrthoDB" id="80342at2157"/>
<evidence type="ECO:0000313" key="2">
    <source>
        <dbReference type="Proteomes" id="UP000077245"/>
    </source>
</evidence>
<proteinExistence type="predicted"/>
<protein>
    <submittedName>
        <fullName evidence="1">Uncharacterized protein</fullName>
    </submittedName>
</protein>
<name>A0A165ZUM0_9EURY</name>
<dbReference type="STRING" id="49547.MBCUR_14550"/>
<dbReference type="AlphaFoldDB" id="A0A165ZUM0"/>
<organism evidence="1 2">
    <name type="scientific">Methanobrevibacter curvatus</name>
    <dbReference type="NCBI Taxonomy" id="49547"/>
    <lineage>
        <taxon>Archaea</taxon>
        <taxon>Methanobacteriati</taxon>
        <taxon>Methanobacteriota</taxon>
        <taxon>Methanomada group</taxon>
        <taxon>Methanobacteria</taxon>
        <taxon>Methanobacteriales</taxon>
        <taxon>Methanobacteriaceae</taxon>
        <taxon>Methanobrevibacter</taxon>
    </lineage>
</organism>
<gene>
    <name evidence="1" type="ORF">MBCUR_14550</name>
</gene>
<dbReference type="Proteomes" id="UP000077245">
    <property type="component" value="Unassembled WGS sequence"/>
</dbReference>